<keyword evidence="4" id="KW-1185">Reference proteome</keyword>
<feature type="compositionally biased region" description="Basic and acidic residues" evidence="1">
    <location>
        <begin position="14"/>
        <end position="23"/>
    </location>
</feature>
<dbReference type="EnsemblMetazoa" id="SSS_8660s_mrna">
    <property type="protein sequence ID" value="KAF7488672.1"/>
    <property type="gene ID" value="SSS_8660"/>
</dbReference>
<evidence type="ECO:0000313" key="2">
    <source>
        <dbReference type="EMBL" id="KAF7488672.1"/>
    </source>
</evidence>
<name>A0A834R1T0_SARSC</name>
<dbReference type="Proteomes" id="UP000070412">
    <property type="component" value="Unassembled WGS sequence"/>
</dbReference>
<evidence type="ECO:0000313" key="4">
    <source>
        <dbReference type="Proteomes" id="UP000070412"/>
    </source>
</evidence>
<accession>A0A834R1T0</accession>
<evidence type="ECO:0000313" key="3">
    <source>
        <dbReference type="EnsemblMetazoa" id="KAF7488672.1"/>
    </source>
</evidence>
<gene>
    <name evidence="2" type="ORF">SSS_8660</name>
</gene>
<reference evidence="3" key="3">
    <citation type="submission" date="2022-06" db="UniProtKB">
        <authorList>
            <consortium name="EnsemblMetazoa"/>
        </authorList>
    </citation>
    <scope>IDENTIFICATION</scope>
</reference>
<feature type="compositionally biased region" description="Low complexity" evidence="1">
    <location>
        <begin position="1"/>
        <end position="13"/>
    </location>
</feature>
<proteinExistence type="predicted"/>
<sequence>MSESSSSSSSSSVSDDRFRRSSDPKCGSIYFETEKNSDNATFGVLSDIFLLPDEDIEAILSNSVKKLPGFLLNPAKIDNLPKQLLSADEISNLKEKRKRNHKCYGEKLYNSRM</sequence>
<organism evidence="2">
    <name type="scientific">Sarcoptes scabiei</name>
    <name type="common">Itch mite</name>
    <name type="synonym">Acarus scabiei</name>
    <dbReference type="NCBI Taxonomy" id="52283"/>
    <lineage>
        <taxon>Eukaryota</taxon>
        <taxon>Metazoa</taxon>
        <taxon>Ecdysozoa</taxon>
        <taxon>Arthropoda</taxon>
        <taxon>Chelicerata</taxon>
        <taxon>Arachnida</taxon>
        <taxon>Acari</taxon>
        <taxon>Acariformes</taxon>
        <taxon>Sarcoptiformes</taxon>
        <taxon>Astigmata</taxon>
        <taxon>Psoroptidia</taxon>
        <taxon>Sarcoptoidea</taxon>
        <taxon>Sarcoptidae</taxon>
        <taxon>Sarcoptinae</taxon>
        <taxon>Sarcoptes</taxon>
    </lineage>
</organism>
<dbReference type="AlphaFoldDB" id="A0A834R1T0"/>
<protein>
    <submittedName>
        <fullName evidence="2 3">Uncharacterized protein</fullName>
    </submittedName>
</protein>
<reference evidence="4" key="1">
    <citation type="journal article" date="2020" name="PLoS Negl. Trop. Dis.">
        <title>High-quality nuclear genome for Sarcoptes scabiei-A critical resource for a neglected parasite.</title>
        <authorList>
            <person name="Korhonen P.K."/>
            <person name="Gasser R.B."/>
            <person name="Ma G."/>
            <person name="Wang T."/>
            <person name="Stroehlein A.J."/>
            <person name="Young N.D."/>
            <person name="Ang C.S."/>
            <person name="Fernando D.D."/>
            <person name="Lu H.C."/>
            <person name="Taylor S."/>
            <person name="Reynolds S.L."/>
            <person name="Mofiz E."/>
            <person name="Najaraj S.H."/>
            <person name="Gowda H."/>
            <person name="Madugundu A."/>
            <person name="Renuse S."/>
            <person name="Holt D."/>
            <person name="Pandey A."/>
            <person name="Papenfuss A.T."/>
            <person name="Fischer K."/>
        </authorList>
    </citation>
    <scope>NUCLEOTIDE SEQUENCE [LARGE SCALE GENOMIC DNA]</scope>
</reference>
<feature type="region of interest" description="Disordered" evidence="1">
    <location>
        <begin position="1"/>
        <end position="24"/>
    </location>
</feature>
<evidence type="ECO:0000256" key="1">
    <source>
        <dbReference type="SAM" id="MobiDB-lite"/>
    </source>
</evidence>
<dbReference type="EMBL" id="WVUK01000065">
    <property type="protein sequence ID" value="KAF7488672.1"/>
    <property type="molecule type" value="Genomic_DNA"/>
</dbReference>
<reference evidence="2" key="2">
    <citation type="submission" date="2020-01" db="EMBL/GenBank/DDBJ databases">
        <authorList>
            <person name="Korhonen P.K.K."/>
            <person name="Guangxu M.G."/>
            <person name="Wang T.W."/>
            <person name="Stroehlein A.J.S."/>
            <person name="Young N.D."/>
            <person name="Ang C.-S.A."/>
            <person name="Fernando D.W.F."/>
            <person name="Lu H.L."/>
            <person name="Taylor S.T."/>
            <person name="Ehtesham M.E.M."/>
            <person name="Najaraj S.H.N."/>
            <person name="Harsha G.H.G."/>
            <person name="Madugundu A.M."/>
            <person name="Renuse S.R."/>
            <person name="Holt D.H."/>
            <person name="Pandey A.P."/>
            <person name="Papenfuss A.P."/>
            <person name="Gasser R.B.G."/>
            <person name="Fischer K.F."/>
        </authorList>
    </citation>
    <scope>NUCLEOTIDE SEQUENCE</scope>
    <source>
        <strain evidence="2">SSS_KF_BRIS2020</strain>
    </source>
</reference>